<feature type="binding site" evidence="14">
    <location>
        <position position="256"/>
    </location>
    <ligand>
        <name>Mg(2+)</name>
        <dbReference type="ChEBI" id="CHEBI:18420"/>
    </ligand>
</feature>
<organism evidence="18 19">
    <name type="scientific">Diploptera punctata</name>
    <name type="common">Pacific beetle cockroach</name>
    <dbReference type="NCBI Taxonomy" id="6984"/>
    <lineage>
        <taxon>Eukaryota</taxon>
        <taxon>Metazoa</taxon>
        <taxon>Ecdysozoa</taxon>
        <taxon>Arthropoda</taxon>
        <taxon>Hexapoda</taxon>
        <taxon>Insecta</taxon>
        <taxon>Pterygota</taxon>
        <taxon>Neoptera</taxon>
        <taxon>Polyneoptera</taxon>
        <taxon>Dictyoptera</taxon>
        <taxon>Blattodea</taxon>
        <taxon>Blaberoidea</taxon>
        <taxon>Blaberidae</taxon>
        <taxon>Diplopterinae</taxon>
        <taxon>Diploptera</taxon>
    </lineage>
</organism>
<reference evidence="18" key="2">
    <citation type="submission" date="2023-05" db="EMBL/GenBank/DDBJ databases">
        <authorList>
            <person name="Fouks B."/>
        </authorList>
    </citation>
    <scope>NUCLEOTIDE SEQUENCE</scope>
    <source>
        <strain evidence="18">Stay&amp;Tobe</strain>
        <tissue evidence="18">Testes</tissue>
    </source>
</reference>
<dbReference type="Pfam" id="PF09298">
    <property type="entry name" value="FAA_hydrolase_N"/>
    <property type="match status" value="1"/>
</dbReference>
<evidence type="ECO:0000256" key="15">
    <source>
        <dbReference type="RuleBase" id="RU366008"/>
    </source>
</evidence>
<evidence type="ECO:0000256" key="6">
    <source>
        <dbReference type="ARBA" id="ARBA00022723"/>
    </source>
</evidence>
<keyword evidence="6 14" id="KW-0479">Metal-binding</keyword>
<comment type="caution">
    <text evidence="18">The sequence shown here is derived from an EMBL/GenBank/DDBJ whole genome shotgun (WGS) entry which is preliminary data.</text>
</comment>
<feature type="binding site" evidence="14">
    <location>
        <position position="148"/>
    </location>
    <ligand>
        <name>Ca(2+)</name>
        <dbReference type="ChEBI" id="CHEBI:29108"/>
    </ligand>
</feature>
<feature type="domain" description="Fumarylacetoacetase-like C-terminal" evidence="16">
    <location>
        <begin position="148"/>
        <end position="415"/>
    </location>
</feature>
<dbReference type="SUPFAM" id="SSF56529">
    <property type="entry name" value="FAH"/>
    <property type="match status" value="1"/>
</dbReference>
<evidence type="ECO:0000256" key="3">
    <source>
        <dbReference type="ARBA" id="ARBA00010211"/>
    </source>
</evidence>
<dbReference type="AlphaFoldDB" id="A0AAD8AHD9"/>
<feature type="domain" description="Fumarylacetoacetase N-terminal" evidence="17">
    <location>
        <begin position="40"/>
        <end position="140"/>
    </location>
</feature>
<comment type="similarity">
    <text evidence="3 15">Belongs to the FAH family.</text>
</comment>
<evidence type="ECO:0000256" key="2">
    <source>
        <dbReference type="ARBA" id="ARBA00004782"/>
    </source>
</evidence>
<feature type="active site" description="Proton acceptor" evidence="12">
    <location>
        <position position="155"/>
    </location>
</feature>
<keyword evidence="11 15" id="KW-0585">Phenylalanine catabolism</keyword>
<feature type="binding site" evidence="13">
    <location>
        <position position="150"/>
    </location>
    <ligand>
        <name>substrate</name>
    </ligand>
</feature>
<dbReference type="PANTHER" id="PTHR43069:SF2">
    <property type="entry name" value="FUMARYLACETOACETASE"/>
    <property type="match status" value="1"/>
</dbReference>
<sequence>GVLYCVCLVTNIYGHQKNIRVQVPHTSFISYPQDSNFPIQNLPYGVFSTGNNVTHRIGVAIGDQILDVSAVSHLFQDEHLEQAFKQETLNGFMALGRNAWKTARSKLQSLLSANNITLQNDPELRAKAFVRQSEAKMHLPARVGDYTDFYSSIHHATNCGIMFRDKDNALLPNWKHLPVAYHGRASSIVVSGTPIRRPNGQTCPIEGADPVFGPSRLMDFELEVAFFVGGPPTKLGQPINIAQAQDHIFGFVLMNDWSARDIQKWEYIPLGPFGAKNLGTSISPWVVTVEALTPFIVDNYKQDIQPLPYLQHSDPFNFNINLQVDIRPEDSVVTTVCRSNYKYLYWTAKQQLAHHTITGCNINPGDMLASGTISGETADSFGSMLELCWKGTKPIKLKDGSTRKFLQDSDEVIMSGYCQGDGYRVGFGTCAGKLLPALKL</sequence>
<keyword evidence="19" id="KW-1185">Reference proteome</keyword>
<feature type="binding site" evidence="14">
    <location>
        <position position="256"/>
    </location>
    <ligand>
        <name>Ca(2+)</name>
        <dbReference type="ChEBI" id="CHEBI:29108"/>
    </ligand>
</feature>
<evidence type="ECO:0000256" key="4">
    <source>
        <dbReference type="ARBA" id="ARBA00012094"/>
    </source>
</evidence>
<keyword evidence="10 15" id="KW-0828">Tyrosine catabolism</keyword>
<evidence type="ECO:0000256" key="11">
    <source>
        <dbReference type="ARBA" id="ARBA00023232"/>
    </source>
</evidence>
<dbReference type="GO" id="GO:1902000">
    <property type="term" value="P:homogentisate catabolic process"/>
    <property type="evidence" value="ECO:0007669"/>
    <property type="project" value="TreeGrafter"/>
</dbReference>
<comment type="pathway">
    <text evidence="2 15">Amino-acid degradation; L-phenylalanine degradation; acetoacetate and fumarate from L-phenylalanine: step 6/6.</text>
</comment>
<keyword evidence="9 14" id="KW-0460">Magnesium</keyword>
<feature type="binding site" evidence="13">
    <location>
        <position position="372"/>
    </location>
    <ligand>
        <name>substrate</name>
    </ligand>
</feature>
<keyword evidence="7 15" id="KW-0378">Hydrolase</keyword>
<dbReference type="EC" id="3.7.1.2" evidence="4 15"/>
<accession>A0AAD8AHD9</accession>
<proteinExistence type="inferred from homology"/>
<dbReference type="GO" id="GO:0004334">
    <property type="term" value="F:fumarylacetoacetase activity"/>
    <property type="evidence" value="ECO:0007669"/>
    <property type="project" value="UniProtKB-UniRule"/>
</dbReference>
<feature type="binding site" evidence="14">
    <location>
        <position position="276"/>
    </location>
    <ligand>
        <name>Mg(2+)</name>
        <dbReference type="ChEBI" id="CHEBI:18420"/>
    </ligand>
</feature>
<dbReference type="InterPro" id="IPR015377">
    <property type="entry name" value="Fumarylacetoacetase_N"/>
</dbReference>
<feature type="non-terminal residue" evidence="18">
    <location>
        <position position="440"/>
    </location>
</feature>
<dbReference type="EMBL" id="JASPKZ010001245">
    <property type="protein sequence ID" value="KAJ9598157.1"/>
    <property type="molecule type" value="Genomic_DNA"/>
</dbReference>
<dbReference type="InterPro" id="IPR005959">
    <property type="entry name" value="Fumarylacetoacetase"/>
</dbReference>
<dbReference type="InterPro" id="IPR036663">
    <property type="entry name" value="Fumarylacetoacetase_C_sf"/>
</dbReference>
<dbReference type="GO" id="GO:0006559">
    <property type="term" value="P:L-phenylalanine catabolic process"/>
    <property type="evidence" value="ECO:0007669"/>
    <property type="project" value="UniProtKB-UniRule"/>
</dbReference>
<evidence type="ECO:0000256" key="1">
    <source>
        <dbReference type="ARBA" id="ARBA00000353"/>
    </source>
</evidence>
<feature type="binding site" evidence="14">
    <location>
        <position position="223"/>
    </location>
    <ligand>
        <name>Ca(2+)</name>
        <dbReference type="ChEBI" id="CHEBI:29108"/>
    </ligand>
</feature>
<feature type="binding site" evidence="13">
    <location>
        <position position="263"/>
    </location>
    <ligand>
        <name>substrate</name>
    </ligand>
</feature>
<keyword evidence="8 14" id="KW-0106">Calcium</keyword>
<dbReference type="GO" id="GO:0006572">
    <property type="term" value="P:L-tyrosine catabolic process"/>
    <property type="evidence" value="ECO:0007669"/>
    <property type="project" value="UniProtKB-UniRule"/>
</dbReference>
<comment type="catalytic activity">
    <reaction evidence="1 15">
        <text>4-fumarylacetoacetate + H2O = acetoacetate + fumarate + H(+)</text>
        <dbReference type="Rhea" id="RHEA:10244"/>
        <dbReference type="ChEBI" id="CHEBI:13705"/>
        <dbReference type="ChEBI" id="CHEBI:15377"/>
        <dbReference type="ChEBI" id="CHEBI:15378"/>
        <dbReference type="ChEBI" id="CHEBI:18034"/>
        <dbReference type="ChEBI" id="CHEBI:29806"/>
        <dbReference type="EC" id="3.7.1.2"/>
    </reaction>
</comment>
<evidence type="ECO:0000256" key="5">
    <source>
        <dbReference type="ARBA" id="ARBA00014741"/>
    </source>
</evidence>
<dbReference type="Proteomes" id="UP001233999">
    <property type="component" value="Unassembled WGS sequence"/>
</dbReference>
<dbReference type="SUPFAM" id="SSF63433">
    <property type="entry name" value="Fumarylacetoacetate hydrolase, FAH, N-terminal domain"/>
    <property type="match status" value="1"/>
</dbReference>
<evidence type="ECO:0000256" key="12">
    <source>
        <dbReference type="PIRSR" id="PIRSR605959-1"/>
    </source>
</evidence>
<evidence type="ECO:0000256" key="8">
    <source>
        <dbReference type="ARBA" id="ARBA00022837"/>
    </source>
</evidence>
<name>A0AAD8AHD9_DIPPU</name>
<protein>
    <recommendedName>
        <fullName evidence="5 15">Fumarylacetoacetase</fullName>
        <ecNumber evidence="4 15">3.7.1.2</ecNumber>
    </recommendedName>
    <alternativeName>
        <fullName evidence="15">Fumarylacetoacetate hydrolase</fullName>
    </alternativeName>
</protein>
<dbReference type="GO" id="GO:0046872">
    <property type="term" value="F:metal ion binding"/>
    <property type="evidence" value="ECO:0007669"/>
    <property type="project" value="UniProtKB-UniRule"/>
</dbReference>
<evidence type="ECO:0000259" key="16">
    <source>
        <dbReference type="Pfam" id="PF01557"/>
    </source>
</evidence>
<evidence type="ECO:0000256" key="13">
    <source>
        <dbReference type="PIRSR" id="PIRSR605959-2"/>
    </source>
</evidence>
<evidence type="ECO:0000256" key="7">
    <source>
        <dbReference type="ARBA" id="ARBA00022801"/>
    </source>
</evidence>
<comment type="cofactor">
    <cofactor evidence="15">
        <name>Mg(2+)</name>
        <dbReference type="ChEBI" id="CHEBI:18420"/>
    </cofactor>
    <cofactor evidence="15">
        <name>Ca(2+)</name>
        <dbReference type="ChEBI" id="CHEBI:29108"/>
    </cofactor>
</comment>
<evidence type="ECO:0000313" key="19">
    <source>
        <dbReference type="Proteomes" id="UP001233999"/>
    </source>
</evidence>
<evidence type="ECO:0000256" key="10">
    <source>
        <dbReference type="ARBA" id="ARBA00022878"/>
    </source>
</evidence>
<dbReference type="InterPro" id="IPR011234">
    <property type="entry name" value="Fumarylacetoacetase-like_C"/>
</dbReference>
<feature type="binding site" evidence="14">
    <location>
        <position position="221"/>
    </location>
    <ligand>
        <name>Ca(2+)</name>
        <dbReference type="ChEBI" id="CHEBI:29108"/>
    </ligand>
</feature>
<feature type="binding site" evidence="14">
    <location>
        <position position="280"/>
    </location>
    <ligand>
        <name>Mg(2+)</name>
        <dbReference type="ChEBI" id="CHEBI:18420"/>
    </ligand>
</feature>
<dbReference type="FunFam" id="3.90.850.10:FF:000004">
    <property type="entry name" value="Fumarylacetoacetase"/>
    <property type="match status" value="1"/>
</dbReference>
<evidence type="ECO:0000313" key="18">
    <source>
        <dbReference type="EMBL" id="KAJ9598157.1"/>
    </source>
</evidence>
<gene>
    <name evidence="18" type="ORF">L9F63_026739</name>
</gene>
<dbReference type="Gene3D" id="3.90.850.10">
    <property type="entry name" value="Fumarylacetoacetase-like, C-terminal domain"/>
    <property type="match status" value="1"/>
</dbReference>
<dbReference type="FunFam" id="2.30.30.230:FF:000001">
    <property type="entry name" value="Fumarylacetoacetase"/>
    <property type="match status" value="1"/>
</dbReference>
<dbReference type="NCBIfam" id="TIGR01266">
    <property type="entry name" value="fum_ac_acetase"/>
    <property type="match status" value="1"/>
</dbReference>
<dbReference type="Pfam" id="PF01557">
    <property type="entry name" value="FAA_hydrolase"/>
    <property type="match status" value="1"/>
</dbReference>
<dbReference type="PANTHER" id="PTHR43069">
    <property type="entry name" value="FUMARYLACETOACETASE"/>
    <property type="match status" value="1"/>
</dbReference>
<evidence type="ECO:0000256" key="14">
    <source>
        <dbReference type="PIRSR" id="PIRSR605959-3"/>
    </source>
</evidence>
<reference evidence="18" key="1">
    <citation type="journal article" date="2023" name="IScience">
        <title>Live-bearing cockroach genome reveals convergent evolutionary mechanisms linked to viviparity in insects and beyond.</title>
        <authorList>
            <person name="Fouks B."/>
            <person name="Harrison M.C."/>
            <person name="Mikhailova A.A."/>
            <person name="Marchal E."/>
            <person name="English S."/>
            <person name="Carruthers M."/>
            <person name="Jennings E.C."/>
            <person name="Chiamaka E.L."/>
            <person name="Frigard R.A."/>
            <person name="Pippel M."/>
            <person name="Attardo G.M."/>
            <person name="Benoit J.B."/>
            <person name="Bornberg-Bauer E."/>
            <person name="Tobe S.S."/>
        </authorList>
    </citation>
    <scope>NUCLEOTIDE SEQUENCE</scope>
    <source>
        <strain evidence="18">Stay&amp;Tobe</strain>
    </source>
</reference>
<feature type="binding site" evidence="13">
    <location>
        <position position="267"/>
    </location>
    <ligand>
        <name>substrate</name>
    </ligand>
</feature>
<feature type="binding site" evidence="13">
    <location>
        <position position="164"/>
    </location>
    <ligand>
        <name>substrate</name>
    </ligand>
</feature>
<dbReference type="InterPro" id="IPR036462">
    <property type="entry name" value="Fumarylacetoacetase_N_sf"/>
</dbReference>
<evidence type="ECO:0000259" key="17">
    <source>
        <dbReference type="Pfam" id="PF09298"/>
    </source>
</evidence>
<evidence type="ECO:0000256" key="9">
    <source>
        <dbReference type="ARBA" id="ARBA00022842"/>
    </source>
</evidence>
<dbReference type="Gene3D" id="2.30.30.230">
    <property type="entry name" value="Fumarylacetoacetase, N-terminal domain"/>
    <property type="match status" value="1"/>
</dbReference>